<dbReference type="GO" id="GO:0000785">
    <property type="term" value="C:chromatin"/>
    <property type="evidence" value="ECO:0007669"/>
    <property type="project" value="TreeGrafter"/>
</dbReference>
<reference evidence="7" key="1">
    <citation type="submission" date="2022-07" db="EMBL/GenBank/DDBJ databases">
        <title>Phylogenomic reconstructions and comparative analyses of Kickxellomycotina fungi.</title>
        <authorList>
            <person name="Reynolds N.K."/>
            <person name="Stajich J.E."/>
            <person name="Barry K."/>
            <person name="Grigoriev I.V."/>
            <person name="Crous P."/>
            <person name="Smith M.E."/>
        </authorList>
    </citation>
    <scope>NUCLEOTIDE SEQUENCE</scope>
    <source>
        <strain evidence="7">RSA 861</strain>
    </source>
</reference>
<dbReference type="EMBL" id="JANBPT010000014">
    <property type="protein sequence ID" value="KAJ1930156.1"/>
    <property type="molecule type" value="Genomic_DNA"/>
</dbReference>
<dbReference type="GO" id="GO:0000981">
    <property type="term" value="F:DNA-binding transcription factor activity, RNA polymerase II-specific"/>
    <property type="evidence" value="ECO:0007669"/>
    <property type="project" value="TreeGrafter"/>
</dbReference>
<dbReference type="GO" id="GO:0008270">
    <property type="term" value="F:zinc ion binding"/>
    <property type="evidence" value="ECO:0007669"/>
    <property type="project" value="UniProtKB-KW"/>
</dbReference>
<feature type="domain" description="C2H2-type" evidence="6">
    <location>
        <begin position="79"/>
        <end position="108"/>
    </location>
</feature>
<dbReference type="Gene3D" id="3.30.160.60">
    <property type="entry name" value="Classic Zinc Finger"/>
    <property type="match status" value="3"/>
</dbReference>
<proteinExistence type="predicted"/>
<dbReference type="PANTHER" id="PTHR14003">
    <property type="entry name" value="TRANSCRIPTIONAL REPRESSOR PROTEIN YY"/>
    <property type="match status" value="1"/>
</dbReference>
<gene>
    <name evidence="7" type="ORF">IWQ60_000562</name>
</gene>
<dbReference type="PANTHER" id="PTHR14003:SF22">
    <property type="entry name" value="FINGER DOMAIN PROTEIN, PUTATIVE (AFU_ORTHOLOGUE AFUA_4G11480)-RELATED"/>
    <property type="match status" value="1"/>
</dbReference>
<protein>
    <recommendedName>
        <fullName evidence="6">C2H2-type domain-containing protein</fullName>
    </recommendedName>
</protein>
<evidence type="ECO:0000256" key="1">
    <source>
        <dbReference type="ARBA" id="ARBA00022723"/>
    </source>
</evidence>
<dbReference type="Proteomes" id="UP001150569">
    <property type="component" value="Unassembled WGS sequence"/>
</dbReference>
<evidence type="ECO:0000313" key="7">
    <source>
        <dbReference type="EMBL" id="KAJ1930156.1"/>
    </source>
</evidence>
<accession>A0A9W8AGB4</accession>
<feature type="domain" description="C2H2-type" evidence="6">
    <location>
        <begin position="19"/>
        <end position="48"/>
    </location>
</feature>
<dbReference type="GO" id="GO:0000978">
    <property type="term" value="F:RNA polymerase II cis-regulatory region sequence-specific DNA binding"/>
    <property type="evidence" value="ECO:0007669"/>
    <property type="project" value="TreeGrafter"/>
</dbReference>
<dbReference type="InterPro" id="IPR036236">
    <property type="entry name" value="Znf_C2H2_sf"/>
</dbReference>
<evidence type="ECO:0000256" key="5">
    <source>
        <dbReference type="PROSITE-ProRule" id="PRU00042"/>
    </source>
</evidence>
<name>A0A9W8AGB4_9FUNG</name>
<dbReference type="PROSITE" id="PS50157">
    <property type="entry name" value="ZINC_FINGER_C2H2_2"/>
    <property type="match status" value="3"/>
</dbReference>
<evidence type="ECO:0000256" key="4">
    <source>
        <dbReference type="ARBA" id="ARBA00022833"/>
    </source>
</evidence>
<evidence type="ECO:0000256" key="3">
    <source>
        <dbReference type="ARBA" id="ARBA00022771"/>
    </source>
</evidence>
<dbReference type="GO" id="GO:0005667">
    <property type="term" value="C:transcription regulator complex"/>
    <property type="evidence" value="ECO:0007669"/>
    <property type="project" value="TreeGrafter"/>
</dbReference>
<dbReference type="OrthoDB" id="654211at2759"/>
<dbReference type="Pfam" id="PF00096">
    <property type="entry name" value="zf-C2H2"/>
    <property type="match status" value="3"/>
</dbReference>
<keyword evidence="2" id="KW-0677">Repeat</keyword>
<keyword evidence="8" id="KW-1185">Reference proteome</keyword>
<keyword evidence="3 5" id="KW-0863">Zinc-finger</keyword>
<dbReference type="PROSITE" id="PS00028">
    <property type="entry name" value="ZINC_FINGER_C2H2_1"/>
    <property type="match status" value="3"/>
</dbReference>
<dbReference type="FunFam" id="3.30.160.60:FF:000125">
    <property type="entry name" value="Putative zinc finger protein 143"/>
    <property type="match status" value="3"/>
</dbReference>
<evidence type="ECO:0000256" key="2">
    <source>
        <dbReference type="ARBA" id="ARBA00022737"/>
    </source>
</evidence>
<dbReference type="AlphaFoldDB" id="A0A9W8AGB4"/>
<sequence length="178" mass="20091">MDITELVDHDNPDSTDRPFRCDWPGCQKSFTRRSDLSRHSRIHTNDRPFVCQESGCGKSFIQRSALTVHLRTHTGERPHVCEFEGCDKSFSDSSSLARHRRVHVGKRSYRCSFEMCNKWGLRRTSPLSAIIPKDPTGAGYRTLVHVASLSPRLAVILAQVLPRTARAALDRQCPCTAV</sequence>
<keyword evidence="4" id="KW-0862">Zinc</keyword>
<keyword evidence="1" id="KW-0479">Metal-binding</keyword>
<organism evidence="7 8">
    <name type="scientific">Tieghemiomyces parasiticus</name>
    <dbReference type="NCBI Taxonomy" id="78921"/>
    <lineage>
        <taxon>Eukaryota</taxon>
        <taxon>Fungi</taxon>
        <taxon>Fungi incertae sedis</taxon>
        <taxon>Zoopagomycota</taxon>
        <taxon>Kickxellomycotina</taxon>
        <taxon>Dimargaritomycetes</taxon>
        <taxon>Dimargaritales</taxon>
        <taxon>Dimargaritaceae</taxon>
        <taxon>Tieghemiomyces</taxon>
    </lineage>
</organism>
<comment type="caution">
    <text evidence="7">The sequence shown here is derived from an EMBL/GenBank/DDBJ whole genome shotgun (WGS) entry which is preliminary data.</text>
</comment>
<dbReference type="InterPro" id="IPR013087">
    <property type="entry name" value="Znf_C2H2_type"/>
</dbReference>
<dbReference type="SMART" id="SM00355">
    <property type="entry name" value="ZnF_C2H2"/>
    <property type="match status" value="3"/>
</dbReference>
<feature type="domain" description="C2H2-type" evidence="6">
    <location>
        <begin position="49"/>
        <end position="78"/>
    </location>
</feature>
<evidence type="ECO:0000259" key="6">
    <source>
        <dbReference type="PROSITE" id="PS50157"/>
    </source>
</evidence>
<evidence type="ECO:0000313" key="8">
    <source>
        <dbReference type="Proteomes" id="UP001150569"/>
    </source>
</evidence>
<dbReference type="SUPFAM" id="SSF57667">
    <property type="entry name" value="beta-beta-alpha zinc fingers"/>
    <property type="match status" value="2"/>
</dbReference>
<dbReference type="GO" id="GO:0031519">
    <property type="term" value="C:PcG protein complex"/>
    <property type="evidence" value="ECO:0007669"/>
    <property type="project" value="TreeGrafter"/>
</dbReference>